<name>A0ABQ5XHM3_9GAMM</name>
<dbReference type="EMBL" id="BSOB01000003">
    <property type="protein sequence ID" value="GLQ91195.1"/>
    <property type="molecule type" value="Genomic_DNA"/>
</dbReference>
<proteinExistence type="predicted"/>
<organism evidence="1 2">
    <name type="scientific">Dyella acidisoli</name>
    <dbReference type="NCBI Taxonomy" id="1867834"/>
    <lineage>
        <taxon>Bacteria</taxon>
        <taxon>Pseudomonadati</taxon>
        <taxon>Pseudomonadota</taxon>
        <taxon>Gammaproteobacteria</taxon>
        <taxon>Lysobacterales</taxon>
        <taxon>Rhodanobacteraceae</taxon>
        <taxon>Dyella</taxon>
    </lineage>
</organism>
<reference evidence="2" key="1">
    <citation type="journal article" date="2019" name="Int. J. Syst. Evol. Microbiol.">
        <title>The Global Catalogue of Microorganisms (GCM) 10K type strain sequencing project: providing services to taxonomists for standard genome sequencing and annotation.</title>
        <authorList>
            <consortium name="The Broad Institute Genomics Platform"/>
            <consortium name="The Broad Institute Genome Sequencing Center for Infectious Disease"/>
            <person name="Wu L."/>
            <person name="Ma J."/>
        </authorList>
    </citation>
    <scope>NUCLEOTIDE SEQUENCE [LARGE SCALE GENOMIC DNA]</scope>
    <source>
        <strain evidence="2">NBRC 111980</strain>
    </source>
</reference>
<comment type="caution">
    <text evidence="1">The sequence shown here is derived from an EMBL/GenBank/DDBJ whole genome shotgun (WGS) entry which is preliminary data.</text>
</comment>
<evidence type="ECO:0000313" key="2">
    <source>
        <dbReference type="Proteomes" id="UP001156670"/>
    </source>
</evidence>
<dbReference type="Proteomes" id="UP001156670">
    <property type="component" value="Unassembled WGS sequence"/>
</dbReference>
<evidence type="ECO:0000313" key="1">
    <source>
        <dbReference type="EMBL" id="GLQ91195.1"/>
    </source>
</evidence>
<gene>
    <name evidence="1" type="ORF">GCM10007901_01450</name>
</gene>
<sequence length="175" mass="19608">MHLIRSCKLATLGLLCWTSVGLTQPPPQGSLCRPPEKTYYSCHTVNHKIMSLCGALPGALQYRFGTPGKIELQYPDKAADGTKLMRYAYYFRFQTNYSEVVFDHNGYSYTVFDYDENDYGERHSAGVRVAGSNGVEHEVKCKEPVDGDLVQPGKYLKCDPDNALNDDGNPDSCHR</sequence>
<accession>A0ABQ5XHM3</accession>
<keyword evidence="2" id="KW-1185">Reference proteome</keyword>
<protein>
    <submittedName>
        <fullName evidence="1">Uncharacterized protein</fullName>
    </submittedName>
</protein>